<feature type="region of interest" description="Disordered" evidence="7">
    <location>
        <begin position="82"/>
        <end position="106"/>
    </location>
</feature>
<sequence length="1136" mass="124980">MPQQRSLFSFYSKNGGAAKPKENPSQPDATFENNEEAGGIAEVNQRGHGRATPYPSKRNEAASQRDVLQSIERRMCREKVAEFTQNSQVDNESQEGSLPHAGSKRIRDKEEKLVCPVEKLLRPAAFAAVDCVNKPIHGKQEKTVCSSVHDVTSPTMKVVDSSNKRSREKEEKLECPVEKLTRPAVASVGNSISEKRRKLMEAIGADDGIATTGAWAEARAKFEWMTHSNIKDGERRTPSHPLYDERTLHIPEGIFNKFSASQKQYWGTKCKYMDTVLFFKVGKFYELYELDAEIGHKELDWKLTVSGVGKCRQVGCPESGIDDAIQKLVSRGYKVGRMEQIETAAQARTKRGDKATVQRELVQVLTPSTVMDGHIRPEAVHLLALKEELRESTGSSPGKTSSLVVAIGFAFVDAAAGRFYVGSLSDDVSYINLKTLLTQVAPQEVLYEQGGVSKEALRVLRRSSAPGLLPVNLTPLQPSMEFMEADDAIRMFRKSYYFRDSSDDPWHSKGSDSWPTALETAEDKPLATSALGALVFHLIRMKCDSELLPNGLLCPYEVFKGSLRLDGPTVSNLELLENRDDGGTAGTLLSYLDSCVTCFGKRLLRRWICHPLRNVGDIQYRLDAVEELNSYPEITCSLRAGLRKLPDLERLVARVRTFAASPLTRIATAAKKTHQRQLKAFCSMVLGVRAAGDLLSSLKGVPFSERTTFKSELLQTAAELPFPKPVKACLKELEAAIDVSPKTCRLLKAQEDTSEDEDDEQDWEAKRLGQLIELFSEHTAFWGELVDMLAQIDVLISFASTIIAANGPTCRPQFVPSRGLGEGGSVLQIKSLWHPYASGGLQGSFVPNDIELGRVSESRNVPHAMLLTGPNMGGKSTLLRATCLAVILAQLGCYVPGEACILSPVDTIFTRLGASDRIMAGESTFMVECNEASSVLNHATSDSLVILDELGRGTSTYDGYAIAYAVFHKLVSTLDCRLIFATHYHALTDEFAASPYVSLRYMACAFQSRSRKGENSSSGEDDCDLDKELVFLYKLTEGASPKSFGLQVALRAGIPTSVVKSAHRAAQTMQESLSHAFCKDDKSAELGANMKQLLHTVLRAGNHRAGLESSSRKNQTHEQLLGAWQTLRNGQDAVKG</sequence>
<dbReference type="Pfam" id="PF00488">
    <property type="entry name" value="MutS_V"/>
    <property type="match status" value="1"/>
</dbReference>
<dbReference type="SUPFAM" id="SSF55271">
    <property type="entry name" value="DNA repair protein MutS, domain I"/>
    <property type="match status" value="1"/>
</dbReference>
<dbReference type="InterPro" id="IPR017261">
    <property type="entry name" value="DNA_mismatch_repair_MutS/MSH"/>
</dbReference>
<dbReference type="InterPro" id="IPR036678">
    <property type="entry name" value="MutS_con_dom_sf"/>
</dbReference>
<evidence type="ECO:0000256" key="2">
    <source>
        <dbReference type="ARBA" id="ARBA00022741"/>
    </source>
</evidence>
<protein>
    <recommendedName>
        <fullName evidence="6">DNA mismatch repair protein</fullName>
    </recommendedName>
</protein>
<dbReference type="SUPFAM" id="SSF53150">
    <property type="entry name" value="DNA repair protein MutS, domain II"/>
    <property type="match status" value="1"/>
</dbReference>
<dbReference type="PANTHER" id="PTHR11361">
    <property type="entry name" value="DNA MISMATCH REPAIR PROTEIN MUTS FAMILY MEMBER"/>
    <property type="match status" value="1"/>
</dbReference>
<keyword evidence="6" id="KW-0234">DNA repair</keyword>
<dbReference type="Pfam" id="PF01624">
    <property type="entry name" value="MutS_I"/>
    <property type="match status" value="1"/>
</dbReference>
<organism evidence="9 10">
    <name type="scientific">Riccia sorocarpa</name>
    <dbReference type="NCBI Taxonomy" id="122646"/>
    <lineage>
        <taxon>Eukaryota</taxon>
        <taxon>Viridiplantae</taxon>
        <taxon>Streptophyta</taxon>
        <taxon>Embryophyta</taxon>
        <taxon>Marchantiophyta</taxon>
        <taxon>Marchantiopsida</taxon>
        <taxon>Marchantiidae</taxon>
        <taxon>Marchantiales</taxon>
        <taxon>Ricciaceae</taxon>
        <taxon>Riccia</taxon>
    </lineage>
</organism>
<gene>
    <name evidence="9" type="ORF">R1sor_001637</name>
</gene>
<dbReference type="Gene3D" id="1.10.1420.10">
    <property type="match status" value="1"/>
</dbReference>
<dbReference type="InterPro" id="IPR000432">
    <property type="entry name" value="DNA_mismatch_repair_MutS_C"/>
</dbReference>
<dbReference type="EMBL" id="JBJQOH010000006">
    <property type="protein sequence ID" value="KAL3683615.1"/>
    <property type="molecule type" value="Genomic_DNA"/>
</dbReference>
<dbReference type="GO" id="GO:0006281">
    <property type="term" value="P:DNA repair"/>
    <property type="evidence" value="ECO:0007669"/>
    <property type="project" value="UniProtKB-KW"/>
</dbReference>
<evidence type="ECO:0000256" key="4">
    <source>
        <dbReference type="ARBA" id="ARBA00022840"/>
    </source>
</evidence>
<dbReference type="SUPFAM" id="SSF52540">
    <property type="entry name" value="P-loop containing nucleoside triphosphate hydrolases"/>
    <property type="match status" value="1"/>
</dbReference>
<dbReference type="Proteomes" id="UP001633002">
    <property type="component" value="Unassembled WGS sequence"/>
</dbReference>
<feature type="region of interest" description="Disordered" evidence="7">
    <location>
        <begin position="1"/>
        <end position="68"/>
    </location>
</feature>
<feature type="compositionally biased region" description="Polar residues" evidence="7">
    <location>
        <begin position="1"/>
        <end position="12"/>
    </location>
</feature>
<dbReference type="InterPro" id="IPR036187">
    <property type="entry name" value="DNA_mismatch_repair_MutS_sf"/>
</dbReference>
<keyword evidence="4 6" id="KW-0067">ATP-binding</keyword>
<dbReference type="InterPro" id="IPR045076">
    <property type="entry name" value="MutS"/>
</dbReference>
<feature type="compositionally biased region" description="Polar residues" evidence="7">
    <location>
        <begin position="23"/>
        <end position="32"/>
    </location>
</feature>
<evidence type="ECO:0000256" key="5">
    <source>
        <dbReference type="ARBA" id="ARBA00023125"/>
    </source>
</evidence>
<dbReference type="InterPro" id="IPR007695">
    <property type="entry name" value="DNA_mismatch_repair_MutS-lik_N"/>
</dbReference>
<evidence type="ECO:0000313" key="9">
    <source>
        <dbReference type="EMBL" id="KAL3683615.1"/>
    </source>
</evidence>
<dbReference type="PANTHER" id="PTHR11361:SF148">
    <property type="entry name" value="DNA MISMATCH REPAIR PROTEIN MSH6"/>
    <property type="match status" value="1"/>
</dbReference>
<keyword evidence="3 6" id="KW-0227">DNA damage</keyword>
<dbReference type="Pfam" id="PF05192">
    <property type="entry name" value="MutS_III"/>
    <property type="match status" value="1"/>
</dbReference>
<evidence type="ECO:0000256" key="1">
    <source>
        <dbReference type="ARBA" id="ARBA00006271"/>
    </source>
</evidence>
<accession>A0ABD3GZN6</accession>
<dbReference type="InterPro" id="IPR027417">
    <property type="entry name" value="P-loop_NTPase"/>
</dbReference>
<reference evidence="9 10" key="1">
    <citation type="submission" date="2024-09" db="EMBL/GenBank/DDBJ databases">
        <title>Chromosome-scale assembly of Riccia sorocarpa.</title>
        <authorList>
            <person name="Paukszto L."/>
        </authorList>
    </citation>
    <scope>NUCLEOTIDE SEQUENCE [LARGE SCALE GENOMIC DNA]</scope>
    <source>
        <strain evidence="9">LP-2024</strain>
        <tissue evidence="9">Aerial parts of the thallus</tissue>
    </source>
</reference>
<dbReference type="AlphaFoldDB" id="A0ABD3GZN6"/>
<dbReference type="GO" id="GO:0030983">
    <property type="term" value="F:mismatched DNA binding"/>
    <property type="evidence" value="ECO:0007669"/>
    <property type="project" value="UniProtKB-UniRule"/>
</dbReference>
<keyword evidence="2 6" id="KW-0547">Nucleotide-binding</keyword>
<feature type="compositionally biased region" description="Polar residues" evidence="7">
    <location>
        <begin position="83"/>
        <end position="96"/>
    </location>
</feature>
<comment type="similarity">
    <text evidence="1 6">Belongs to the DNA mismatch repair MutS family.</text>
</comment>
<evidence type="ECO:0000256" key="3">
    <source>
        <dbReference type="ARBA" id="ARBA00022763"/>
    </source>
</evidence>
<name>A0ABD3GZN6_9MARC</name>
<evidence type="ECO:0000256" key="7">
    <source>
        <dbReference type="SAM" id="MobiDB-lite"/>
    </source>
</evidence>
<proteinExistence type="inferred from homology"/>
<evidence type="ECO:0000313" key="10">
    <source>
        <dbReference type="Proteomes" id="UP001633002"/>
    </source>
</evidence>
<comment type="function">
    <text evidence="6">Component of the post-replicative DNA mismatch repair system (MMR).</text>
</comment>
<dbReference type="SMART" id="SM00533">
    <property type="entry name" value="MUTSd"/>
    <property type="match status" value="1"/>
</dbReference>
<comment type="caution">
    <text evidence="9">The sequence shown here is derived from an EMBL/GenBank/DDBJ whole genome shotgun (WGS) entry which is preliminary data.</text>
</comment>
<dbReference type="InterPro" id="IPR016151">
    <property type="entry name" value="DNA_mismatch_repair_MutS_N"/>
</dbReference>
<feature type="domain" description="DNA mismatch repair proteins mutS family" evidence="8">
    <location>
        <begin position="943"/>
        <end position="959"/>
    </location>
</feature>
<dbReference type="Pfam" id="PF05188">
    <property type="entry name" value="MutS_II"/>
    <property type="match status" value="1"/>
</dbReference>
<dbReference type="Gene3D" id="3.40.50.300">
    <property type="entry name" value="P-loop containing nucleotide triphosphate hydrolases"/>
    <property type="match status" value="1"/>
</dbReference>
<dbReference type="Gene3D" id="3.30.420.110">
    <property type="entry name" value="MutS, connector domain"/>
    <property type="match status" value="1"/>
</dbReference>
<dbReference type="SUPFAM" id="SSF48334">
    <property type="entry name" value="DNA repair protein MutS, domain III"/>
    <property type="match status" value="1"/>
</dbReference>
<dbReference type="GO" id="GO:0005524">
    <property type="term" value="F:ATP binding"/>
    <property type="evidence" value="ECO:0007669"/>
    <property type="project" value="UniProtKB-UniRule"/>
</dbReference>
<evidence type="ECO:0000256" key="6">
    <source>
        <dbReference type="PIRNR" id="PIRNR037677"/>
    </source>
</evidence>
<dbReference type="FunFam" id="3.40.50.300:FF:001335">
    <property type="entry name" value="DNA mismatch repair protein"/>
    <property type="match status" value="1"/>
</dbReference>
<dbReference type="PROSITE" id="PS00486">
    <property type="entry name" value="DNA_MISMATCH_REPAIR_2"/>
    <property type="match status" value="1"/>
</dbReference>
<evidence type="ECO:0000259" key="8">
    <source>
        <dbReference type="PROSITE" id="PS00486"/>
    </source>
</evidence>
<keyword evidence="5 6" id="KW-0238">DNA-binding</keyword>
<dbReference type="SMART" id="SM00534">
    <property type="entry name" value="MUTSac"/>
    <property type="match status" value="1"/>
</dbReference>
<dbReference type="PIRSF" id="PIRSF037677">
    <property type="entry name" value="DNA_mis_repair_Msh6"/>
    <property type="match status" value="1"/>
</dbReference>
<dbReference type="Gene3D" id="3.40.1170.10">
    <property type="entry name" value="DNA repair protein MutS, domain I"/>
    <property type="match status" value="1"/>
</dbReference>
<dbReference type="InterPro" id="IPR007860">
    <property type="entry name" value="DNA_mmatch_repair_MutS_con_dom"/>
</dbReference>
<dbReference type="InterPro" id="IPR007696">
    <property type="entry name" value="DNA_mismatch_repair_MutS_core"/>
</dbReference>
<keyword evidence="10" id="KW-1185">Reference proteome</keyword>